<name>A0A2K9P579_9FIRM</name>
<dbReference type="EMBL" id="CP020991">
    <property type="protein sequence ID" value="AUO20427.1"/>
    <property type="molecule type" value="Genomic_DNA"/>
</dbReference>
<keyword evidence="2" id="KW-0238">DNA-binding</keyword>
<evidence type="ECO:0000259" key="5">
    <source>
        <dbReference type="PROSITE" id="PS51736"/>
    </source>
</evidence>
<dbReference type="InterPro" id="IPR038109">
    <property type="entry name" value="DNA_bind_recomb_sf"/>
</dbReference>
<dbReference type="PROSITE" id="PS00397">
    <property type="entry name" value="RECOMBINASES_1"/>
    <property type="match status" value="1"/>
</dbReference>
<dbReference type="Pfam" id="PF00239">
    <property type="entry name" value="Resolvase"/>
    <property type="match status" value="1"/>
</dbReference>
<dbReference type="InterPro" id="IPR050639">
    <property type="entry name" value="SSR_resolvase"/>
</dbReference>
<accession>A0A2K9P579</accession>
<dbReference type="Gene3D" id="3.40.50.1390">
    <property type="entry name" value="Resolvase, N-terminal catalytic domain"/>
    <property type="match status" value="1"/>
</dbReference>
<sequence>MKTAACYIRVSTEDQLEFSPDAQLRAMRKYCDENDLLLPDEFIYIDEGISGRNAKKRPAFQNMIKKAKSTPKPFDVILVHKFDRFARNREDSVVYKSLLRSELGIQVLSITENIGDDKMSVIIESMLEAMAEYYSLNLSDEVKKGMSEKAKKGGVQTKPSFGYTVVDNNFSPIAEEAVIVKNIFKRFVSGESFGQIAARLNSLGLHTKLGNPFRKRTIEYIISNPVYTGTLRWTHNRKSENINDTIYLENQHEPIVEKDLWIKAQKRYNKIKTINRKYLKDQADKSYWLSGLLVCGSCGCTLARSGDYLQCCGYIKSACNVSHSISIKTAEKIVLEQLKADCLKAESAQIIKNANTKNNDEVLLYKKAEKRLKKSLDRAKEAYLSGTDTLEEYSKNKIGLQNKLKEIQNNSICSITDNYKYIKRVKDILDFIQDKDISDTDKNNALKQIIAKIVYIKPEKHLEIIYY</sequence>
<dbReference type="InterPro" id="IPR006119">
    <property type="entry name" value="Resolv_N"/>
</dbReference>
<dbReference type="KEGG" id="mpec:B9O19_02287"/>
<organism evidence="7 8">
    <name type="scientific">Monoglobus pectinilyticus</name>
    <dbReference type="NCBI Taxonomy" id="1981510"/>
    <lineage>
        <taxon>Bacteria</taxon>
        <taxon>Bacillati</taxon>
        <taxon>Bacillota</taxon>
        <taxon>Clostridia</taxon>
        <taxon>Monoglobales</taxon>
        <taxon>Monoglobaceae</taxon>
        <taxon>Monoglobus</taxon>
    </lineage>
</organism>
<dbReference type="PANTHER" id="PTHR30461:SF23">
    <property type="entry name" value="DNA RECOMBINASE-RELATED"/>
    <property type="match status" value="1"/>
</dbReference>
<dbReference type="OrthoDB" id="9781670at2"/>
<dbReference type="PROSITE" id="PS51736">
    <property type="entry name" value="RECOMBINASES_3"/>
    <property type="match status" value="1"/>
</dbReference>
<dbReference type="PANTHER" id="PTHR30461">
    <property type="entry name" value="DNA-INVERTASE FROM LAMBDOID PROPHAGE"/>
    <property type="match status" value="1"/>
</dbReference>
<reference evidence="7 8" key="1">
    <citation type="submission" date="2017-04" db="EMBL/GenBank/DDBJ databases">
        <title>Monoglobus pectinilyticus 14 draft genome.</title>
        <authorList>
            <person name="Kim C."/>
            <person name="Rosendale D.I."/>
            <person name="Kelly W.J."/>
            <person name="Tannock G.W."/>
            <person name="Patchett M.L."/>
            <person name="Jordens J.Z."/>
        </authorList>
    </citation>
    <scope>NUCLEOTIDE SEQUENCE [LARGE SCALE GENOMIC DNA]</scope>
    <source>
        <strain evidence="7 8">14</strain>
    </source>
</reference>
<dbReference type="PROSITE" id="PS51737">
    <property type="entry name" value="RECOMBINASE_DNA_BIND"/>
    <property type="match status" value="1"/>
</dbReference>
<dbReference type="SUPFAM" id="SSF53041">
    <property type="entry name" value="Resolvase-like"/>
    <property type="match status" value="1"/>
</dbReference>
<evidence type="ECO:0000259" key="6">
    <source>
        <dbReference type="PROSITE" id="PS51737"/>
    </source>
</evidence>
<evidence type="ECO:0000256" key="1">
    <source>
        <dbReference type="ARBA" id="ARBA00022908"/>
    </source>
</evidence>
<dbReference type="Pfam" id="PF13408">
    <property type="entry name" value="Zn_ribbon_recom"/>
    <property type="match status" value="1"/>
</dbReference>
<evidence type="ECO:0000313" key="8">
    <source>
        <dbReference type="Proteomes" id="UP000235589"/>
    </source>
</evidence>
<evidence type="ECO:0000256" key="2">
    <source>
        <dbReference type="ARBA" id="ARBA00023125"/>
    </source>
</evidence>
<dbReference type="CDD" id="cd00338">
    <property type="entry name" value="Ser_Recombinase"/>
    <property type="match status" value="1"/>
</dbReference>
<proteinExistence type="predicted"/>
<feature type="active site" description="O-(5'-phospho-DNA)-serine intermediate" evidence="4">
    <location>
        <position position="11"/>
    </location>
</feature>
<dbReference type="InterPro" id="IPR036162">
    <property type="entry name" value="Resolvase-like_N_sf"/>
</dbReference>
<gene>
    <name evidence="7" type="ORF">B9O19_02287</name>
</gene>
<feature type="domain" description="Resolvase/invertase-type recombinase catalytic" evidence="5">
    <location>
        <begin position="3"/>
        <end position="153"/>
    </location>
</feature>
<dbReference type="GO" id="GO:0000150">
    <property type="term" value="F:DNA strand exchange activity"/>
    <property type="evidence" value="ECO:0007669"/>
    <property type="project" value="InterPro"/>
</dbReference>
<dbReference type="InterPro" id="IPR011109">
    <property type="entry name" value="DNA_bind_recombinase_dom"/>
</dbReference>
<evidence type="ECO:0000256" key="3">
    <source>
        <dbReference type="ARBA" id="ARBA00023172"/>
    </source>
</evidence>
<keyword evidence="3" id="KW-0233">DNA recombination</keyword>
<dbReference type="GO" id="GO:0015074">
    <property type="term" value="P:DNA integration"/>
    <property type="evidence" value="ECO:0007669"/>
    <property type="project" value="UniProtKB-KW"/>
</dbReference>
<dbReference type="InterPro" id="IPR025827">
    <property type="entry name" value="Zn_ribbon_recom_dom"/>
</dbReference>
<dbReference type="InterPro" id="IPR006118">
    <property type="entry name" value="Recombinase_CS"/>
</dbReference>
<evidence type="ECO:0000313" key="7">
    <source>
        <dbReference type="EMBL" id="AUO20427.1"/>
    </source>
</evidence>
<keyword evidence="1" id="KW-0229">DNA integration</keyword>
<dbReference type="Pfam" id="PF07508">
    <property type="entry name" value="Recombinase"/>
    <property type="match status" value="1"/>
</dbReference>
<evidence type="ECO:0000256" key="4">
    <source>
        <dbReference type="PROSITE-ProRule" id="PRU10137"/>
    </source>
</evidence>
<dbReference type="RefSeq" id="WP_102366541.1">
    <property type="nucleotide sequence ID" value="NZ_CP020991.1"/>
</dbReference>
<feature type="domain" description="Recombinase" evidence="6">
    <location>
        <begin position="160"/>
        <end position="274"/>
    </location>
</feature>
<dbReference type="GO" id="GO:0003677">
    <property type="term" value="F:DNA binding"/>
    <property type="evidence" value="ECO:0007669"/>
    <property type="project" value="UniProtKB-KW"/>
</dbReference>
<dbReference type="SMART" id="SM00857">
    <property type="entry name" value="Resolvase"/>
    <property type="match status" value="1"/>
</dbReference>
<keyword evidence="8" id="KW-1185">Reference proteome</keyword>
<dbReference type="Gene3D" id="3.90.1750.20">
    <property type="entry name" value="Putative Large Serine Recombinase, Chain B, Domain 2"/>
    <property type="match status" value="1"/>
</dbReference>
<dbReference type="AlphaFoldDB" id="A0A2K9P579"/>
<dbReference type="Proteomes" id="UP000235589">
    <property type="component" value="Chromosome"/>
</dbReference>
<dbReference type="GeneID" id="98063653"/>
<protein>
    <submittedName>
        <fullName evidence="7">Recombinase</fullName>
    </submittedName>
</protein>